<evidence type="ECO:0000313" key="2">
    <source>
        <dbReference type="Proteomes" id="UP000054477"/>
    </source>
</evidence>
<reference evidence="2" key="2">
    <citation type="submission" date="2015-01" db="EMBL/GenBank/DDBJ databases">
        <title>Evolutionary Origins and Diversification of the Mycorrhizal Mutualists.</title>
        <authorList>
            <consortium name="DOE Joint Genome Institute"/>
            <consortium name="Mycorrhizal Genomics Consortium"/>
            <person name="Kohler A."/>
            <person name="Kuo A."/>
            <person name="Nagy L.G."/>
            <person name="Floudas D."/>
            <person name="Copeland A."/>
            <person name="Barry K.W."/>
            <person name="Cichocki N."/>
            <person name="Veneault-Fourrey C."/>
            <person name="LaButti K."/>
            <person name="Lindquist E.A."/>
            <person name="Lipzen A."/>
            <person name="Lundell T."/>
            <person name="Morin E."/>
            <person name="Murat C."/>
            <person name="Riley R."/>
            <person name="Ohm R."/>
            <person name="Sun H."/>
            <person name="Tunlid A."/>
            <person name="Henrissat B."/>
            <person name="Grigoriev I.V."/>
            <person name="Hibbett D.S."/>
            <person name="Martin F."/>
        </authorList>
    </citation>
    <scope>NUCLEOTIDE SEQUENCE [LARGE SCALE GENOMIC DNA]</scope>
    <source>
        <strain evidence="2">LaAM-08-1</strain>
    </source>
</reference>
<dbReference type="EMBL" id="KN838812">
    <property type="protein sequence ID" value="KIJ94045.1"/>
    <property type="molecule type" value="Genomic_DNA"/>
</dbReference>
<protein>
    <submittedName>
        <fullName evidence="1">Uncharacterized protein</fullName>
    </submittedName>
</protein>
<proteinExistence type="predicted"/>
<gene>
    <name evidence="1" type="ORF">K443DRAFT_371276</name>
</gene>
<accession>A0A0C9WRJ8</accession>
<name>A0A0C9WRJ8_9AGAR</name>
<organism evidence="1 2">
    <name type="scientific">Laccaria amethystina LaAM-08-1</name>
    <dbReference type="NCBI Taxonomy" id="1095629"/>
    <lineage>
        <taxon>Eukaryota</taxon>
        <taxon>Fungi</taxon>
        <taxon>Dikarya</taxon>
        <taxon>Basidiomycota</taxon>
        <taxon>Agaricomycotina</taxon>
        <taxon>Agaricomycetes</taxon>
        <taxon>Agaricomycetidae</taxon>
        <taxon>Agaricales</taxon>
        <taxon>Agaricineae</taxon>
        <taxon>Hydnangiaceae</taxon>
        <taxon>Laccaria</taxon>
    </lineage>
</organism>
<dbReference type="HOGENOM" id="CLU_1907034_0_0_1"/>
<dbReference type="AlphaFoldDB" id="A0A0C9WRJ8"/>
<sequence>MTIPGGALERKLDDFSDCGGHIAFSLCYCHCRRSFNNNNTVHLVPRGTRLLNRLQSCLLLLGKAGLCFSLDPPFDSHLRKCCNTRVNFEVVTPLSNRIVETNNLTVCMVNTGARRSRCGPGWFSKRCQLAPAL</sequence>
<reference evidence="1 2" key="1">
    <citation type="submission" date="2014-04" db="EMBL/GenBank/DDBJ databases">
        <authorList>
            <consortium name="DOE Joint Genome Institute"/>
            <person name="Kuo A."/>
            <person name="Kohler A."/>
            <person name="Nagy L.G."/>
            <person name="Floudas D."/>
            <person name="Copeland A."/>
            <person name="Barry K.W."/>
            <person name="Cichocki N."/>
            <person name="Veneault-Fourrey C."/>
            <person name="LaButti K."/>
            <person name="Lindquist E.A."/>
            <person name="Lipzen A."/>
            <person name="Lundell T."/>
            <person name="Morin E."/>
            <person name="Murat C."/>
            <person name="Sun H."/>
            <person name="Tunlid A."/>
            <person name="Henrissat B."/>
            <person name="Grigoriev I.V."/>
            <person name="Hibbett D.S."/>
            <person name="Martin F."/>
            <person name="Nordberg H.P."/>
            <person name="Cantor M.N."/>
            <person name="Hua S.X."/>
        </authorList>
    </citation>
    <scope>NUCLEOTIDE SEQUENCE [LARGE SCALE GENOMIC DNA]</scope>
    <source>
        <strain evidence="1 2">LaAM-08-1</strain>
    </source>
</reference>
<dbReference type="Proteomes" id="UP000054477">
    <property type="component" value="Unassembled WGS sequence"/>
</dbReference>
<keyword evidence="2" id="KW-1185">Reference proteome</keyword>
<evidence type="ECO:0000313" key="1">
    <source>
        <dbReference type="EMBL" id="KIJ94045.1"/>
    </source>
</evidence>